<feature type="domain" description="CASTOR ACT" evidence="1">
    <location>
        <begin position="29"/>
        <end position="84"/>
    </location>
</feature>
<name>E4YBX5_OIKDI</name>
<dbReference type="AlphaFoldDB" id="E4YBX5"/>
<proteinExistence type="predicted"/>
<dbReference type="InterPro" id="IPR027795">
    <property type="entry name" value="CASTOR_ACT_dom"/>
</dbReference>
<sequence length="94" mass="10444">MIFKEQEATTVILPLDVAKAHGLEYTFPSKLITLNIHSSLEAVGFITEISRKLTDLNIPCNVVAGYYHDHLFIPEAMLEKAISIFPKSGIKTTV</sequence>
<dbReference type="EMBL" id="FN654391">
    <property type="protein sequence ID" value="CBY33062.1"/>
    <property type="molecule type" value="Genomic_DNA"/>
</dbReference>
<evidence type="ECO:0000259" key="1">
    <source>
        <dbReference type="Pfam" id="PF13840"/>
    </source>
</evidence>
<dbReference type="InterPro" id="IPR045865">
    <property type="entry name" value="ACT-like_dom_sf"/>
</dbReference>
<evidence type="ECO:0000313" key="2">
    <source>
        <dbReference type="EMBL" id="CBY33062.1"/>
    </source>
</evidence>
<dbReference type="PANTHER" id="PTHR39199">
    <property type="entry name" value="BLR5128 PROTEIN"/>
    <property type="match status" value="1"/>
</dbReference>
<dbReference type="SUPFAM" id="SSF55021">
    <property type="entry name" value="ACT-like"/>
    <property type="match status" value="1"/>
</dbReference>
<dbReference type="Proteomes" id="UP000011014">
    <property type="component" value="Unassembled WGS sequence"/>
</dbReference>
<accession>E4YBX5</accession>
<organism evidence="2">
    <name type="scientific">Oikopleura dioica</name>
    <name type="common">Tunicate</name>
    <dbReference type="NCBI Taxonomy" id="34765"/>
    <lineage>
        <taxon>Eukaryota</taxon>
        <taxon>Metazoa</taxon>
        <taxon>Chordata</taxon>
        <taxon>Tunicata</taxon>
        <taxon>Appendicularia</taxon>
        <taxon>Copelata</taxon>
        <taxon>Oikopleuridae</taxon>
        <taxon>Oikopleura</taxon>
    </lineage>
</organism>
<dbReference type="PANTHER" id="PTHR39199:SF1">
    <property type="entry name" value="BLR5128 PROTEIN"/>
    <property type="match status" value="1"/>
</dbReference>
<gene>
    <name evidence="2" type="ORF">GSOID_T00020932001</name>
</gene>
<protein>
    <recommendedName>
        <fullName evidence="1">CASTOR ACT domain-containing protein</fullName>
    </recommendedName>
</protein>
<dbReference type="Pfam" id="PF13840">
    <property type="entry name" value="ACT_7"/>
    <property type="match status" value="1"/>
</dbReference>
<reference evidence="2" key="1">
    <citation type="journal article" date="2010" name="Science">
        <title>Plasticity of animal genome architecture unmasked by rapid evolution of a pelagic tunicate.</title>
        <authorList>
            <person name="Denoeud F."/>
            <person name="Henriet S."/>
            <person name="Mungpakdee S."/>
            <person name="Aury J.M."/>
            <person name="Da Silva C."/>
            <person name="Brinkmann H."/>
            <person name="Mikhaleva J."/>
            <person name="Olsen L.C."/>
            <person name="Jubin C."/>
            <person name="Canestro C."/>
            <person name="Bouquet J.M."/>
            <person name="Danks G."/>
            <person name="Poulain J."/>
            <person name="Campsteijn C."/>
            <person name="Adamski M."/>
            <person name="Cross I."/>
            <person name="Yadetie F."/>
            <person name="Muffato M."/>
            <person name="Louis A."/>
            <person name="Butcher S."/>
            <person name="Tsagkogeorga G."/>
            <person name="Konrad A."/>
            <person name="Singh S."/>
            <person name="Jensen M.F."/>
            <person name="Cong E.H."/>
            <person name="Eikeseth-Otteraa H."/>
            <person name="Noel B."/>
            <person name="Anthouard V."/>
            <person name="Porcel B.M."/>
            <person name="Kachouri-Lafond R."/>
            <person name="Nishino A."/>
            <person name="Ugolini M."/>
            <person name="Chourrout P."/>
            <person name="Nishida H."/>
            <person name="Aasland R."/>
            <person name="Huzurbazar S."/>
            <person name="Westhof E."/>
            <person name="Delsuc F."/>
            <person name="Lehrach H."/>
            <person name="Reinhardt R."/>
            <person name="Weissenbach J."/>
            <person name="Roy S.W."/>
            <person name="Artiguenave F."/>
            <person name="Postlethwait J.H."/>
            <person name="Manak J.R."/>
            <person name="Thompson E.M."/>
            <person name="Jaillon O."/>
            <person name="Du Pasquier L."/>
            <person name="Boudinot P."/>
            <person name="Liberles D.A."/>
            <person name="Volff J.N."/>
            <person name="Philippe H."/>
            <person name="Lenhard B."/>
            <person name="Roest Crollius H."/>
            <person name="Wincker P."/>
            <person name="Chourrout D."/>
        </authorList>
    </citation>
    <scope>NUCLEOTIDE SEQUENCE [LARGE SCALE GENOMIC DNA]</scope>
</reference>
<dbReference type="Gene3D" id="3.30.2130.10">
    <property type="entry name" value="VC0802-like"/>
    <property type="match status" value="1"/>
</dbReference>